<dbReference type="AlphaFoldDB" id="A0A1Y2SHF1"/>
<evidence type="ECO:0000313" key="1">
    <source>
        <dbReference type="EMBL" id="OTA17001.1"/>
    </source>
</evidence>
<dbReference type="EMBL" id="MUBJ01000005">
    <property type="protein sequence ID" value="OTA17001.1"/>
    <property type="molecule type" value="Genomic_DNA"/>
</dbReference>
<gene>
    <name evidence="1" type="ORF">Xvie_01256</name>
</gene>
<dbReference type="InterPro" id="IPR016024">
    <property type="entry name" value="ARM-type_fold"/>
</dbReference>
<accession>A0A1Y2SHF1</accession>
<dbReference type="Pfam" id="PF13646">
    <property type="entry name" value="HEAT_2"/>
    <property type="match status" value="1"/>
</dbReference>
<organism evidence="1 2">
    <name type="scientific">Xenorhabdus vietnamensis</name>
    <dbReference type="NCBI Taxonomy" id="351656"/>
    <lineage>
        <taxon>Bacteria</taxon>
        <taxon>Pseudomonadati</taxon>
        <taxon>Pseudomonadota</taxon>
        <taxon>Gammaproteobacteria</taxon>
        <taxon>Enterobacterales</taxon>
        <taxon>Morganellaceae</taxon>
        <taxon>Xenorhabdus</taxon>
    </lineage>
</organism>
<dbReference type="STRING" id="351656.Xvie_01256"/>
<keyword evidence="2" id="KW-1185">Reference proteome</keyword>
<protein>
    <recommendedName>
        <fullName evidence="3">HEAT repeat domain-containing protein</fullName>
    </recommendedName>
</protein>
<dbReference type="RefSeq" id="WP_167376239.1">
    <property type="nucleotide sequence ID" value="NZ_CAWNGD010000095.1"/>
</dbReference>
<sequence>MQKNIFEQDELNNIDAYHSQFTSSMPPSIKALTDLQKAVDEVMNGDNPDFLNVASILSSLKKEDIVEILNDILEKREITSNYEGVSEDHIYLHRQNNFNLLIRFIGDSEQNTLYTNEFDIFVINPTNTEIIVPCYEFCSEQNIFQKPKPIKRVEDCHFKPNKVYYFEAYKYILDFDLESSPNNFVLIVHSDPKGWITWIYNRETLEPIQSICTNLQASRVLLYVRLLGEMKASQSIQCIENLATSNYANFVRWEAVQSLSKIAPANCLKILKILAENDQDPILKQAAMHSLEMTMAKNC</sequence>
<name>A0A1Y2SHF1_9GAMM</name>
<dbReference type="SUPFAM" id="SSF48371">
    <property type="entry name" value="ARM repeat"/>
    <property type="match status" value="1"/>
</dbReference>
<dbReference type="Proteomes" id="UP000194350">
    <property type="component" value="Unassembled WGS sequence"/>
</dbReference>
<comment type="caution">
    <text evidence="1">The sequence shown here is derived from an EMBL/GenBank/DDBJ whole genome shotgun (WGS) entry which is preliminary data.</text>
</comment>
<evidence type="ECO:0000313" key="2">
    <source>
        <dbReference type="Proteomes" id="UP000194350"/>
    </source>
</evidence>
<reference evidence="1 2" key="1">
    <citation type="submission" date="2016-10" db="EMBL/GenBank/DDBJ databases">
        <title>Systematic genetic and metabolomic analysis of Xenorhabdus and Photorhabdus spp., highlights the requirements for a dual symbiotic and pathogenic life style.</title>
        <authorList>
            <person name="Tobias N.J."/>
            <person name="Wolff H."/>
            <person name="Djahanschiri B."/>
            <person name="Pidot S.J."/>
            <person name="Stinear T.P."/>
            <person name="Ebersberger I."/>
            <person name="Bode H.B."/>
        </authorList>
    </citation>
    <scope>NUCLEOTIDE SEQUENCE [LARGE SCALE GENOMIC DNA]</scope>
    <source>
        <strain evidence="1 2">DSM 22392</strain>
    </source>
</reference>
<evidence type="ECO:0008006" key="3">
    <source>
        <dbReference type="Google" id="ProtNLM"/>
    </source>
</evidence>
<proteinExistence type="predicted"/>